<dbReference type="EMBL" id="CQEM01000017">
    <property type="protein sequence ID" value="CNL61543.1"/>
    <property type="molecule type" value="Genomic_DNA"/>
</dbReference>
<reference evidence="2" key="1">
    <citation type="submission" date="2015-03" db="EMBL/GenBank/DDBJ databases">
        <authorList>
            <consortium name="Pathogen Informatics"/>
        </authorList>
    </citation>
    <scope>NUCLEOTIDE SEQUENCE [LARGE SCALE GENOMIC DNA]</scope>
    <source>
        <strain evidence="2">IP27925</strain>
    </source>
</reference>
<sequence length="44" mass="5454">MCAQNIFRDEMCVYKFYLKLIIKYHERFVSVILTLLFHQLNHPH</sequence>
<proteinExistence type="predicted"/>
<organism evidence="1 2">
    <name type="scientific">Yersinia aleksiciae</name>
    <dbReference type="NCBI Taxonomy" id="263819"/>
    <lineage>
        <taxon>Bacteria</taxon>
        <taxon>Pseudomonadati</taxon>
        <taxon>Pseudomonadota</taxon>
        <taxon>Gammaproteobacteria</taxon>
        <taxon>Enterobacterales</taxon>
        <taxon>Yersiniaceae</taxon>
        <taxon>Yersinia</taxon>
    </lineage>
</organism>
<evidence type="ECO:0000313" key="2">
    <source>
        <dbReference type="Proteomes" id="UP000040088"/>
    </source>
</evidence>
<gene>
    <name evidence="1" type="ORF">ERS008460_03342</name>
</gene>
<evidence type="ECO:0000313" key="1">
    <source>
        <dbReference type="EMBL" id="CNL61543.1"/>
    </source>
</evidence>
<dbReference type="Proteomes" id="UP000040088">
    <property type="component" value="Unassembled WGS sequence"/>
</dbReference>
<protein>
    <submittedName>
        <fullName evidence="1">Uncharacterized protein</fullName>
    </submittedName>
</protein>
<name>A0A0T9UQQ9_YERAE</name>
<dbReference type="AlphaFoldDB" id="A0A0T9UQQ9"/>
<accession>A0A0T9UQQ9</accession>